<dbReference type="GO" id="GO:0005737">
    <property type="term" value="C:cytoplasm"/>
    <property type="evidence" value="ECO:0007669"/>
    <property type="project" value="TreeGrafter"/>
</dbReference>
<dbReference type="PANTHER" id="PTHR48079">
    <property type="entry name" value="PROTEIN YEEZ"/>
    <property type="match status" value="1"/>
</dbReference>
<evidence type="ECO:0000259" key="1">
    <source>
        <dbReference type="Pfam" id="PF01370"/>
    </source>
</evidence>
<dbReference type="Gene3D" id="3.40.50.720">
    <property type="entry name" value="NAD(P)-binding Rossmann-like Domain"/>
    <property type="match status" value="1"/>
</dbReference>
<dbReference type="SUPFAM" id="SSF51735">
    <property type="entry name" value="NAD(P)-binding Rossmann-fold domains"/>
    <property type="match status" value="1"/>
</dbReference>
<reference evidence="2" key="1">
    <citation type="submission" date="2008-06" db="EMBL/GenBank/DDBJ databases">
        <title>Complete sequence of chromosome of Prosthecochloris aestuarii DSM 271.</title>
        <authorList>
            <consortium name="US DOE Joint Genome Institute"/>
            <person name="Lucas S."/>
            <person name="Copeland A."/>
            <person name="Lapidus A."/>
            <person name="Glavina del Rio T."/>
            <person name="Dalin E."/>
            <person name="Tice H."/>
            <person name="Bruce D."/>
            <person name="Goodwin L."/>
            <person name="Pitluck S."/>
            <person name="Schmutz J."/>
            <person name="Larimer F."/>
            <person name="Land M."/>
            <person name="Hauser L."/>
            <person name="Kyrpides N."/>
            <person name="Anderson I."/>
            <person name="Liu Z."/>
            <person name="Li T."/>
            <person name="Zhao F."/>
            <person name="Overmann J."/>
            <person name="Bryant D.A."/>
            <person name="Richardson P."/>
        </authorList>
    </citation>
    <scope>NUCLEOTIDE SEQUENCE [LARGE SCALE GENOMIC DNA]</scope>
    <source>
        <strain evidence="2">DSM 271</strain>
    </source>
</reference>
<keyword evidence="3" id="KW-1185">Reference proteome</keyword>
<dbReference type="eggNOG" id="COG0451">
    <property type="taxonomic scope" value="Bacteria"/>
</dbReference>
<protein>
    <submittedName>
        <fullName evidence="2">NAD-dependent epimerase/dehydratase</fullName>
    </submittedName>
</protein>
<dbReference type="HOGENOM" id="CLU_007383_6_1_10"/>
<accession>B4S532</accession>
<dbReference type="EMBL" id="CP001108">
    <property type="protein sequence ID" value="ACF46978.1"/>
    <property type="molecule type" value="Genomic_DNA"/>
</dbReference>
<dbReference type="GO" id="GO:0004029">
    <property type="term" value="F:aldehyde dehydrogenase (NAD+) activity"/>
    <property type="evidence" value="ECO:0007669"/>
    <property type="project" value="TreeGrafter"/>
</dbReference>
<dbReference type="InterPro" id="IPR001509">
    <property type="entry name" value="Epimerase_deHydtase"/>
</dbReference>
<dbReference type="InterPro" id="IPR051783">
    <property type="entry name" value="NAD(P)-dependent_oxidoreduct"/>
</dbReference>
<dbReference type="Proteomes" id="UP000002725">
    <property type="component" value="Chromosome"/>
</dbReference>
<evidence type="ECO:0000313" key="2">
    <source>
        <dbReference type="EMBL" id="ACF46978.1"/>
    </source>
</evidence>
<dbReference type="Pfam" id="PF01370">
    <property type="entry name" value="Epimerase"/>
    <property type="match status" value="1"/>
</dbReference>
<organism evidence="2 3">
    <name type="scientific">Prosthecochloris aestuarii (strain DSM 271 / SK 413)</name>
    <dbReference type="NCBI Taxonomy" id="290512"/>
    <lineage>
        <taxon>Bacteria</taxon>
        <taxon>Pseudomonadati</taxon>
        <taxon>Chlorobiota</taxon>
        <taxon>Chlorobiia</taxon>
        <taxon>Chlorobiales</taxon>
        <taxon>Chlorobiaceae</taxon>
        <taxon>Prosthecochloris</taxon>
    </lineage>
</organism>
<dbReference type="STRING" id="290512.Paes_1966"/>
<proteinExistence type="predicted"/>
<dbReference type="RefSeq" id="WP_012506511.1">
    <property type="nucleotide sequence ID" value="NC_011059.1"/>
</dbReference>
<sequence length="331" mass="36168">MSKTVLVTGATGFIGSVLVAYLRSNGYDVRIFLRPESDSRKASLLHAQIFRGRYNDRASLRNALDGADMVIHLAGVTKSVDKEGFQRGNVMPVERLLEEIVKVNSGIERFVLVSSQAAAGPARAADPGVTELDAPGPVSQYGRSKLAGEMACLRWKDRVPVTIVRPPAVYGPGDRDVLQFFQLMKMRLMLAVGDGRKQRFSLIHVDDLVEGIMAAALSTAAAGETFFLASPRSYSWDEFAIAVQQELGVQRYMKIALPKILIRSIGMGMGVIGRLTGHALLLNPDKAAEMVQDYWVCSPAKAEKMLGFTAGTSLEQGLRSTLAWYTMKGWL</sequence>
<dbReference type="KEGG" id="paa:Paes_1966"/>
<dbReference type="PANTHER" id="PTHR48079:SF6">
    <property type="entry name" value="NAD(P)-BINDING DOMAIN-CONTAINING PROTEIN-RELATED"/>
    <property type="match status" value="1"/>
</dbReference>
<feature type="domain" description="NAD-dependent epimerase/dehydratase" evidence="1">
    <location>
        <begin position="5"/>
        <end position="220"/>
    </location>
</feature>
<gene>
    <name evidence="2" type="ordered locus">Paes_1966</name>
</gene>
<evidence type="ECO:0000313" key="3">
    <source>
        <dbReference type="Proteomes" id="UP000002725"/>
    </source>
</evidence>
<dbReference type="AlphaFoldDB" id="B4S532"/>
<name>B4S532_PROA2</name>
<dbReference type="InterPro" id="IPR036291">
    <property type="entry name" value="NAD(P)-bd_dom_sf"/>
</dbReference>